<keyword evidence="2" id="KW-0479">Metal-binding</keyword>
<protein>
    <submittedName>
        <fullName evidence="6">8-oxo-dGTP pyrophosphatase MutT (NUDIX family)</fullName>
    </submittedName>
</protein>
<dbReference type="Gene3D" id="3.90.79.10">
    <property type="entry name" value="Nucleoside Triphosphate Pyrophosphohydrolase"/>
    <property type="match status" value="1"/>
</dbReference>
<comment type="caution">
    <text evidence="6">The sequence shown here is derived from an EMBL/GenBank/DDBJ whole genome shotgun (WGS) entry which is preliminary data.</text>
</comment>
<evidence type="ECO:0000256" key="4">
    <source>
        <dbReference type="ARBA" id="ARBA00022842"/>
    </source>
</evidence>
<dbReference type="Pfam" id="PF00293">
    <property type="entry name" value="NUDIX"/>
    <property type="match status" value="1"/>
</dbReference>
<comment type="cofactor">
    <cofactor evidence="1">
        <name>Mg(2+)</name>
        <dbReference type="ChEBI" id="CHEBI:18420"/>
    </cofactor>
</comment>
<dbReference type="PANTHER" id="PTHR12629:SF0">
    <property type="entry name" value="DIPHOSPHOINOSITOL-POLYPHOSPHATE DIPHOSPHATASE"/>
    <property type="match status" value="1"/>
</dbReference>
<evidence type="ECO:0000256" key="2">
    <source>
        <dbReference type="ARBA" id="ARBA00022723"/>
    </source>
</evidence>
<evidence type="ECO:0000313" key="7">
    <source>
        <dbReference type="Proteomes" id="UP000269689"/>
    </source>
</evidence>
<gene>
    <name evidence="6" type="ORF">EDD53_1437</name>
</gene>
<reference evidence="6 7" key="1">
    <citation type="submission" date="2018-11" db="EMBL/GenBank/DDBJ databases">
        <title>Genomic Encyclopedia of Type Strains, Phase IV (KMG-IV): sequencing the most valuable type-strain genomes for metagenomic binning, comparative biology and taxonomic classification.</title>
        <authorList>
            <person name="Goeker M."/>
        </authorList>
    </citation>
    <scope>NUCLEOTIDE SEQUENCE [LARGE SCALE GENOMIC DNA]</scope>
    <source>
        <strain evidence="6 7">DSM 104731</strain>
    </source>
</reference>
<dbReference type="AlphaFoldDB" id="A0A3N4U8G5"/>
<dbReference type="OrthoDB" id="7066910at2"/>
<organism evidence="6 7">
    <name type="scientific">Pacificibacter maritimus</name>
    <dbReference type="NCBI Taxonomy" id="762213"/>
    <lineage>
        <taxon>Bacteria</taxon>
        <taxon>Pseudomonadati</taxon>
        <taxon>Pseudomonadota</taxon>
        <taxon>Alphaproteobacteria</taxon>
        <taxon>Rhodobacterales</taxon>
        <taxon>Roseobacteraceae</taxon>
        <taxon>Pacificibacter</taxon>
    </lineage>
</organism>
<dbReference type="InterPro" id="IPR000086">
    <property type="entry name" value="NUDIX_hydrolase_dom"/>
</dbReference>
<accession>A0A3N4U8G5</accession>
<dbReference type="PANTHER" id="PTHR12629">
    <property type="entry name" value="DIPHOSPHOINOSITOL POLYPHOSPHATE PHOSPHOHYDROLASE"/>
    <property type="match status" value="1"/>
</dbReference>
<name>A0A3N4U8G5_9RHOB</name>
<dbReference type="CDD" id="cd04666">
    <property type="entry name" value="NUDIX_DIPP2_like_Nudt4"/>
    <property type="match status" value="1"/>
</dbReference>
<evidence type="ECO:0000256" key="3">
    <source>
        <dbReference type="ARBA" id="ARBA00022801"/>
    </source>
</evidence>
<keyword evidence="3" id="KW-0378">Hydrolase</keyword>
<evidence type="ECO:0000259" key="5">
    <source>
        <dbReference type="PROSITE" id="PS51462"/>
    </source>
</evidence>
<keyword evidence="4" id="KW-0460">Magnesium</keyword>
<dbReference type="PROSITE" id="PS51462">
    <property type="entry name" value="NUDIX"/>
    <property type="match status" value="1"/>
</dbReference>
<dbReference type="Proteomes" id="UP000269689">
    <property type="component" value="Unassembled WGS sequence"/>
</dbReference>
<dbReference type="InterPro" id="IPR047198">
    <property type="entry name" value="DDP-like_NUDIX"/>
</dbReference>
<evidence type="ECO:0000256" key="1">
    <source>
        <dbReference type="ARBA" id="ARBA00001946"/>
    </source>
</evidence>
<dbReference type="GO" id="GO:0005737">
    <property type="term" value="C:cytoplasm"/>
    <property type="evidence" value="ECO:0007669"/>
    <property type="project" value="TreeGrafter"/>
</dbReference>
<proteinExistence type="predicted"/>
<dbReference type="GO" id="GO:0016462">
    <property type="term" value="F:pyrophosphatase activity"/>
    <property type="evidence" value="ECO:0007669"/>
    <property type="project" value="InterPro"/>
</dbReference>
<dbReference type="SUPFAM" id="SSF55811">
    <property type="entry name" value="Nudix"/>
    <property type="match status" value="1"/>
</dbReference>
<dbReference type="GO" id="GO:0046872">
    <property type="term" value="F:metal ion binding"/>
    <property type="evidence" value="ECO:0007669"/>
    <property type="project" value="UniProtKB-KW"/>
</dbReference>
<dbReference type="EMBL" id="RKQK01000002">
    <property type="protein sequence ID" value="RPE67033.1"/>
    <property type="molecule type" value="Genomic_DNA"/>
</dbReference>
<feature type="domain" description="Nudix hydrolase" evidence="5">
    <location>
        <begin position="19"/>
        <end position="150"/>
    </location>
</feature>
<dbReference type="InterPro" id="IPR015797">
    <property type="entry name" value="NUDIX_hydrolase-like_dom_sf"/>
</dbReference>
<evidence type="ECO:0000313" key="6">
    <source>
        <dbReference type="EMBL" id="RPE67033.1"/>
    </source>
</evidence>
<sequence length="156" mass="17897">MRTKQRPMRLMGATKMGVRTQFGTLCWRIRNNKVQVLMVQTRRRKRWIVPKGWPMEGQTPAKAAATEAFEEAGVVGKVSPVCIGLYSYIKYPKQSDDPLPCVVAVFPLKTEKVLKDYPEKGQRKRKWVSPKKAAEMASVPELAQILRHFDPTTLRR</sequence>
<keyword evidence="7" id="KW-1185">Reference proteome</keyword>